<dbReference type="AlphaFoldDB" id="A0AA37UJD7"/>
<protein>
    <submittedName>
        <fullName evidence="2">Uncharacterized protein</fullName>
    </submittedName>
</protein>
<feature type="compositionally biased region" description="Basic and acidic residues" evidence="1">
    <location>
        <begin position="38"/>
        <end position="48"/>
    </location>
</feature>
<keyword evidence="3" id="KW-1185">Reference proteome</keyword>
<feature type="region of interest" description="Disordered" evidence="1">
    <location>
        <begin position="35"/>
        <end position="55"/>
    </location>
</feature>
<proteinExistence type="predicted"/>
<evidence type="ECO:0000313" key="3">
    <source>
        <dbReference type="Proteomes" id="UP001055115"/>
    </source>
</evidence>
<gene>
    <name evidence="2" type="ORF">ColSpa_07987</name>
</gene>
<evidence type="ECO:0000256" key="1">
    <source>
        <dbReference type="SAM" id="MobiDB-lite"/>
    </source>
</evidence>
<name>A0AA37UJD7_9PEZI</name>
<organism evidence="2 3">
    <name type="scientific">Colletotrichum spaethianum</name>
    <dbReference type="NCBI Taxonomy" id="700344"/>
    <lineage>
        <taxon>Eukaryota</taxon>
        <taxon>Fungi</taxon>
        <taxon>Dikarya</taxon>
        <taxon>Ascomycota</taxon>
        <taxon>Pezizomycotina</taxon>
        <taxon>Sordariomycetes</taxon>
        <taxon>Hypocreomycetidae</taxon>
        <taxon>Glomerellales</taxon>
        <taxon>Glomerellaceae</taxon>
        <taxon>Colletotrichum</taxon>
        <taxon>Colletotrichum spaethianum species complex</taxon>
    </lineage>
</organism>
<evidence type="ECO:0000313" key="2">
    <source>
        <dbReference type="EMBL" id="GKT47806.1"/>
    </source>
</evidence>
<dbReference type="Proteomes" id="UP001055115">
    <property type="component" value="Unassembled WGS sequence"/>
</dbReference>
<sequence>MEINESRGATCVCIPFDLGEAQFDYTVTEDTGDTADTAVHRDSKDRVNPENTQQILSDPGYLRNAVWQLTPPCEPRGLHRAPWPPLSSVRADHLPHTTRVKNDTSHNAFSVVHLGFSIRRN</sequence>
<dbReference type="EMBL" id="BQXU01000021">
    <property type="protein sequence ID" value="GKT47806.1"/>
    <property type="molecule type" value="Genomic_DNA"/>
</dbReference>
<dbReference type="GeneID" id="73328789"/>
<accession>A0AA37UJD7</accession>
<dbReference type="RefSeq" id="XP_049130156.1">
    <property type="nucleotide sequence ID" value="XM_049274199.1"/>
</dbReference>
<reference evidence="2 3" key="1">
    <citation type="submission" date="2022-03" db="EMBL/GenBank/DDBJ databases">
        <title>Genome data of Colletotrichum spp.</title>
        <authorList>
            <person name="Utami Y.D."/>
            <person name="Hiruma K."/>
        </authorList>
    </citation>
    <scope>NUCLEOTIDE SEQUENCE [LARGE SCALE GENOMIC DNA]</scope>
    <source>
        <strain evidence="2 3">MAFF 239500</strain>
    </source>
</reference>
<comment type="caution">
    <text evidence="2">The sequence shown here is derived from an EMBL/GenBank/DDBJ whole genome shotgun (WGS) entry which is preliminary data.</text>
</comment>